<keyword evidence="4" id="KW-0804">Transcription</keyword>
<keyword evidence="3" id="KW-0238">DNA-binding</keyword>
<name>A0AAW1QU49_9CHLO</name>
<keyword evidence="5" id="KW-0539">Nucleus</keyword>
<dbReference type="AlphaFoldDB" id="A0AAW1QU49"/>
<comment type="caution">
    <text evidence="8">The sequence shown here is derived from an EMBL/GenBank/DDBJ whole genome shotgun (WGS) entry which is preliminary data.</text>
</comment>
<feature type="compositionally biased region" description="Polar residues" evidence="6">
    <location>
        <begin position="580"/>
        <end position="606"/>
    </location>
</feature>
<dbReference type="GO" id="GO:0005634">
    <property type="term" value="C:nucleus"/>
    <property type="evidence" value="ECO:0007669"/>
    <property type="project" value="UniProtKB-SubCell"/>
</dbReference>
<dbReference type="GO" id="GO:0009873">
    <property type="term" value="P:ethylene-activated signaling pathway"/>
    <property type="evidence" value="ECO:0007669"/>
    <property type="project" value="InterPro"/>
</dbReference>
<feature type="region of interest" description="Disordered" evidence="6">
    <location>
        <begin position="534"/>
        <end position="606"/>
    </location>
</feature>
<feature type="compositionally biased region" description="Low complexity" evidence="6">
    <location>
        <begin position="341"/>
        <end position="352"/>
    </location>
</feature>
<proteinExistence type="predicted"/>
<accession>A0AAW1QU49</accession>
<feature type="region of interest" description="Disordered" evidence="6">
    <location>
        <begin position="65"/>
        <end position="236"/>
    </location>
</feature>
<evidence type="ECO:0000256" key="3">
    <source>
        <dbReference type="ARBA" id="ARBA00023125"/>
    </source>
</evidence>
<gene>
    <name evidence="8" type="ORF">WJX74_007633</name>
</gene>
<dbReference type="SMART" id="SM00380">
    <property type="entry name" value="AP2"/>
    <property type="match status" value="1"/>
</dbReference>
<dbReference type="PRINTS" id="PR00367">
    <property type="entry name" value="ETHRSPELEMNT"/>
</dbReference>
<protein>
    <recommendedName>
        <fullName evidence="7">AP2/ERF domain-containing protein</fullName>
    </recommendedName>
</protein>
<dbReference type="PROSITE" id="PS51032">
    <property type="entry name" value="AP2_ERF"/>
    <property type="match status" value="1"/>
</dbReference>
<dbReference type="Pfam" id="PF00847">
    <property type="entry name" value="AP2"/>
    <property type="match status" value="1"/>
</dbReference>
<dbReference type="PANTHER" id="PTHR31190">
    <property type="entry name" value="DNA-BINDING DOMAIN"/>
    <property type="match status" value="1"/>
</dbReference>
<dbReference type="EMBL" id="JALJOS010000028">
    <property type="protein sequence ID" value="KAK9824773.1"/>
    <property type="molecule type" value="Genomic_DNA"/>
</dbReference>
<evidence type="ECO:0000256" key="1">
    <source>
        <dbReference type="ARBA" id="ARBA00004123"/>
    </source>
</evidence>
<feature type="compositionally biased region" description="Basic residues" evidence="6">
    <location>
        <begin position="225"/>
        <end position="234"/>
    </location>
</feature>
<evidence type="ECO:0000256" key="6">
    <source>
        <dbReference type="SAM" id="MobiDB-lite"/>
    </source>
</evidence>
<reference evidence="8 9" key="1">
    <citation type="journal article" date="2024" name="Nat. Commun.">
        <title>Phylogenomics reveals the evolutionary origins of lichenization in chlorophyte algae.</title>
        <authorList>
            <person name="Puginier C."/>
            <person name="Libourel C."/>
            <person name="Otte J."/>
            <person name="Skaloud P."/>
            <person name="Haon M."/>
            <person name="Grisel S."/>
            <person name="Petersen M."/>
            <person name="Berrin J.G."/>
            <person name="Delaux P.M."/>
            <person name="Dal Grande F."/>
            <person name="Keller J."/>
        </authorList>
    </citation>
    <scope>NUCLEOTIDE SEQUENCE [LARGE SCALE GENOMIC DNA]</scope>
    <source>
        <strain evidence="8 9">SAG 2145</strain>
    </source>
</reference>
<feature type="compositionally biased region" description="Low complexity" evidence="6">
    <location>
        <begin position="76"/>
        <end position="95"/>
    </location>
</feature>
<feature type="region of interest" description="Disordered" evidence="6">
    <location>
        <begin position="625"/>
        <end position="650"/>
    </location>
</feature>
<evidence type="ECO:0000259" key="7">
    <source>
        <dbReference type="PROSITE" id="PS51032"/>
    </source>
</evidence>
<evidence type="ECO:0000256" key="4">
    <source>
        <dbReference type="ARBA" id="ARBA00023163"/>
    </source>
</evidence>
<dbReference type="InterPro" id="IPR036955">
    <property type="entry name" value="AP2/ERF_dom_sf"/>
</dbReference>
<organism evidence="8 9">
    <name type="scientific">Apatococcus lobatus</name>
    <dbReference type="NCBI Taxonomy" id="904363"/>
    <lineage>
        <taxon>Eukaryota</taxon>
        <taxon>Viridiplantae</taxon>
        <taxon>Chlorophyta</taxon>
        <taxon>core chlorophytes</taxon>
        <taxon>Trebouxiophyceae</taxon>
        <taxon>Chlorellales</taxon>
        <taxon>Chlorellaceae</taxon>
        <taxon>Apatococcus</taxon>
    </lineage>
</organism>
<dbReference type="GO" id="GO:0003677">
    <property type="term" value="F:DNA binding"/>
    <property type="evidence" value="ECO:0007669"/>
    <property type="project" value="UniProtKB-KW"/>
</dbReference>
<dbReference type="PANTHER" id="PTHR31190:SF374">
    <property type="entry name" value="AP2_ERF DOMAIN-CONTAINING PROTEIN"/>
    <property type="match status" value="1"/>
</dbReference>
<evidence type="ECO:0000313" key="8">
    <source>
        <dbReference type="EMBL" id="KAK9824773.1"/>
    </source>
</evidence>
<dbReference type="Gene3D" id="3.30.730.10">
    <property type="entry name" value="AP2/ERF domain"/>
    <property type="match status" value="1"/>
</dbReference>
<feature type="compositionally biased region" description="Basic and acidic residues" evidence="6">
    <location>
        <begin position="149"/>
        <end position="168"/>
    </location>
</feature>
<feature type="domain" description="AP2/ERF" evidence="7">
    <location>
        <begin position="229"/>
        <end position="286"/>
    </location>
</feature>
<keyword evidence="9" id="KW-1185">Reference proteome</keyword>
<evidence type="ECO:0000313" key="9">
    <source>
        <dbReference type="Proteomes" id="UP001438707"/>
    </source>
</evidence>
<dbReference type="GO" id="GO:0003700">
    <property type="term" value="F:DNA-binding transcription factor activity"/>
    <property type="evidence" value="ECO:0007669"/>
    <property type="project" value="InterPro"/>
</dbReference>
<dbReference type="Proteomes" id="UP001438707">
    <property type="component" value="Unassembled WGS sequence"/>
</dbReference>
<dbReference type="FunFam" id="3.30.730.10:FF:000001">
    <property type="entry name" value="Ethylene-responsive transcription factor 2"/>
    <property type="match status" value="1"/>
</dbReference>
<keyword evidence="2" id="KW-0805">Transcription regulation</keyword>
<dbReference type="CDD" id="cd00018">
    <property type="entry name" value="AP2"/>
    <property type="match status" value="1"/>
</dbReference>
<sequence>MDTQAQQQHQQHLAGLGHSQVPLSSPLMGFAQPSQGLGTATQGWQFSYAFPQSGVSLPLTQQHSTSNSLWMSPGLPFSFGQQAQPQQQPTPTSAGLGLQHQLTAPTPPAVQTTATPQPQPTHSPSKGNSSGSWSPPVSSALAAELRSSPPRDEPQPPQTIKEEPKDVKPPIPQPTIPRSTAESQPQPTPPKPQRTHGAPFRDDNITPPEPQVPSGQPPAVVVSKGKNKTYRGVRQRPWGKWAAEIRDPTVGARRWLGTFDTAEEAARAYDSAARSIRGAAARCNFPLTEEEEAAQASRPEGAGTPAPTPEKPIKQEKPPKEPRSSDATPRRVTKPSKKAAEAAAAGRNQEAAQAEKNKEAGSSLGMGSLEDPLIQNPGVARDHSGAIAMSDAMTIRPWGLGGDQPRPIQANMPSMHSGFTPQEGAAPSWYSEAWPPARLSAGSRPHHGLMPIGMSPMGKSVDMVDLAQQLMDSGMATDPLDMGSLRADLDLPPSLHGMQDDGDGDDELDEDVMILGSTPKFGSTPQLASTPQELRAFGRGGSGNHARPPRRPSMLGRSSDGSHMQPGAFGTGHISPVTGHISSTTVHPSSNPFFQSGNPQPHQNVFSRPERANQYQGVQTPDFSSNVAKQEQAAHLAQPHDEVAGGQDESQLSESFFDHQLMGMSPDAPWGGNGMQGVMTHGMTPGLPTSAPLRGY</sequence>
<evidence type="ECO:0000256" key="5">
    <source>
        <dbReference type="ARBA" id="ARBA00023242"/>
    </source>
</evidence>
<dbReference type="InterPro" id="IPR001471">
    <property type="entry name" value="AP2/ERF_dom"/>
</dbReference>
<dbReference type="InterPro" id="IPR016177">
    <property type="entry name" value="DNA-bd_dom_sf"/>
</dbReference>
<comment type="subcellular location">
    <subcellularLocation>
        <location evidence="1">Nucleus</location>
    </subcellularLocation>
</comment>
<feature type="compositionally biased region" description="Low complexity" evidence="6">
    <location>
        <begin position="123"/>
        <end position="139"/>
    </location>
</feature>
<dbReference type="InterPro" id="IPR044808">
    <property type="entry name" value="ERF_plant"/>
</dbReference>
<evidence type="ECO:0000256" key="2">
    <source>
        <dbReference type="ARBA" id="ARBA00023015"/>
    </source>
</evidence>
<feature type="compositionally biased region" description="Basic and acidic residues" evidence="6">
    <location>
        <begin position="311"/>
        <end position="324"/>
    </location>
</feature>
<dbReference type="SUPFAM" id="SSF54171">
    <property type="entry name" value="DNA-binding domain"/>
    <property type="match status" value="1"/>
</dbReference>
<feature type="region of interest" description="Disordered" evidence="6">
    <location>
        <begin position="287"/>
        <end position="373"/>
    </location>
</feature>